<dbReference type="InterPro" id="IPR008758">
    <property type="entry name" value="Peptidase_S28"/>
</dbReference>
<comment type="caution">
    <text evidence="6">The sequence shown here is derived from an EMBL/GenBank/DDBJ whole genome shotgun (WGS) entry which is preliminary data.</text>
</comment>
<proteinExistence type="inferred from homology"/>
<dbReference type="GO" id="GO:0070008">
    <property type="term" value="F:serine-type exopeptidase activity"/>
    <property type="evidence" value="ECO:0007669"/>
    <property type="project" value="InterPro"/>
</dbReference>
<evidence type="ECO:0000313" key="6">
    <source>
        <dbReference type="EMBL" id="RJE18114.1"/>
    </source>
</evidence>
<sequence>MELDLDPGLMFRDLDAFHKEVASCVTSGINVEYTTIPIDHWDPSVGTYQNRYWVDDTYYRPGGPVFVYDGGESNAEIFVHSQFENSSSMISQFMREFHGMGIIWEHRYYGDSLPFPISPEMPPEHLKYLTNKQALADLPYFARNFRRHNHPRSDSRPQSTPWIMIGGSYSGSRAAFTRNEHPEIIYAAYASSAPLQAQVNMSVYYDQIYRGMVANGYSSCIKDVQAALEYIDSQLSNNETAAAVKQLFFGLEAEENSNGDFTLALGGIYGFFQGYGTEGPAEGSVHDFCTYLETDPVTHNAAGPDGLAPTYGNKFLADRFASWGVFTSLVNMNYGTNCKGLNKTLPTSCELGRPITEPDNIAWAWQFCTEWGFYMIDNAGPRSLLSRYQTLEYYQDACNRAFPKALASGLLPSRPQAEALNRETGGWNIRPSNVYWTGGQFDPWRPLSILSTESMAPKIPFSADIPACGEARDDHLFGYLMENAEHCLDFKANFKPGAIARGHFVKALKRWLPCFKKQRGVGEVE</sequence>
<dbReference type="SUPFAM" id="SSF53474">
    <property type="entry name" value="alpha/beta-Hydrolases"/>
    <property type="match status" value="1"/>
</dbReference>
<dbReference type="Pfam" id="PF05577">
    <property type="entry name" value="Peptidase_S28"/>
    <property type="match status" value="1"/>
</dbReference>
<dbReference type="PANTHER" id="PTHR11010:SF109">
    <property type="entry name" value="PEPTIDASE, FAMILY S28, PUTATIVE (AFU_ORTHOLOGUE AFUA_4G03790)-RELATED"/>
    <property type="match status" value="1"/>
</dbReference>
<keyword evidence="3" id="KW-0732">Signal</keyword>
<dbReference type="FunFam" id="3.40.50.1820:FF:000636">
    <property type="entry name" value="Serine peptidase, family S28, putative"/>
    <property type="match status" value="1"/>
</dbReference>
<dbReference type="Gene3D" id="3.40.50.1820">
    <property type="entry name" value="alpha/beta hydrolase"/>
    <property type="match status" value="2"/>
</dbReference>
<keyword evidence="5" id="KW-0325">Glycoprotein</keyword>
<reference evidence="7" key="1">
    <citation type="submission" date="2017-02" db="EMBL/GenBank/DDBJ databases">
        <authorList>
            <person name="Tafer H."/>
            <person name="Lopandic K."/>
        </authorList>
    </citation>
    <scope>NUCLEOTIDE SEQUENCE [LARGE SCALE GENOMIC DNA]</scope>
    <source>
        <strain evidence="7">CBS 366.77</strain>
    </source>
</reference>
<dbReference type="PANTHER" id="PTHR11010">
    <property type="entry name" value="PROTEASE S28 PRO-X CARBOXYPEPTIDASE-RELATED"/>
    <property type="match status" value="1"/>
</dbReference>
<evidence type="ECO:0000256" key="2">
    <source>
        <dbReference type="ARBA" id="ARBA00022670"/>
    </source>
</evidence>
<keyword evidence="2" id="KW-0645">Protease</keyword>
<name>A0A3A2ZFM2_9EURO</name>
<dbReference type="EMBL" id="MVGC01000621">
    <property type="protein sequence ID" value="RJE18114.1"/>
    <property type="molecule type" value="Genomic_DNA"/>
</dbReference>
<organism evidence="6 7">
    <name type="scientific">Aspergillus sclerotialis</name>
    <dbReference type="NCBI Taxonomy" id="2070753"/>
    <lineage>
        <taxon>Eukaryota</taxon>
        <taxon>Fungi</taxon>
        <taxon>Dikarya</taxon>
        <taxon>Ascomycota</taxon>
        <taxon>Pezizomycotina</taxon>
        <taxon>Eurotiomycetes</taxon>
        <taxon>Eurotiomycetidae</taxon>
        <taxon>Eurotiales</taxon>
        <taxon>Aspergillaceae</taxon>
        <taxon>Aspergillus</taxon>
        <taxon>Aspergillus subgen. Polypaecilum</taxon>
    </lineage>
</organism>
<evidence type="ECO:0000256" key="4">
    <source>
        <dbReference type="ARBA" id="ARBA00022801"/>
    </source>
</evidence>
<dbReference type="OrthoDB" id="1735038at2759"/>
<protein>
    <submittedName>
        <fullName evidence="6">Serine peptidase, family S28</fullName>
    </submittedName>
</protein>
<evidence type="ECO:0000256" key="5">
    <source>
        <dbReference type="ARBA" id="ARBA00023180"/>
    </source>
</evidence>
<dbReference type="AlphaFoldDB" id="A0A3A2ZFM2"/>
<evidence type="ECO:0000256" key="3">
    <source>
        <dbReference type="ARBA" id="ARBA00022729"/>
    </source>
</evidence>
<gene>
    <name evidence="6" type="ORF">PHISCL_09548</name>
</gene>
<dbReference type="Proteomes" id="UP000266188">
    <property type="component" value="Unassembled WGS sequence"/>
</dbReference>
<dbReference type="GO" id="GO:0008239">
    <property type="term" value="F:dipeptidyl-peptidase activity"/>
    <property type="evidence" value="ECO:0007669"/>
    <property type="project" value="TreeGrafter"/>
</dbReference>
<dbReference type="InterPro" id="IPR029058">
    <property type="entry name" value="AB_hydrolase_fold"/>
</dbReference>
<accession>A0A3A2ZFM2</accession>
<keyword evidence="7" id="KW-1185">Reference proteome</keyword>
<keyword evidence="4" id="KW-0378">Hydrolase</keyword>
<comment type="similarity">
    <text evidence="1">Belongs to the peptidase S28 family.</text>
</comment>
<evidence type="ECO:0000256" key="1">
    <source>
        <dbReference type="ARBA" id="ARBA00011079"/>
    </source>
</evidence>
<evidence type="ECO:0000313" key="7">
    <source>
        <dbReference type="Proteomes" id="UP000266188"/>
    </source>
</evidence>
<dbReference type="GO" id="GO:0006508">
    <property type="term" value="P:proteolysis"/>
    <property type="evidence" value="ECO:0007669"/>
    <property type="project" value="UniProtKB-KW"/>
</dbReference>